<keyword evidence="1" id="KW-0175">Coiled coil</keyword>
<dbReference type="InterPro" id="IPR031248">
    <property type="entry name" value="RNF213"/>
</dbReference>
<evidence type="ECO:0000313" key="2">
    <source>
        <dbReference type="EMBL" id="CAB5347269.1"/>
    </source>
</evidence>
<feature type="coiled-coil region" evidence="1">
    <location>
        <begin position="95"/>
        <end position="122"/>
    </location>
</feature>
<dbReference type="PANTHER" id="PTHR22605">
    <property type="entry name" value="RZ-TYPE DOMAIN-CONTAINING PROTEIN"/>
    <property type="match status" value="1"/>
</dbReference>
<accession>A0A916E1I3</accession>
<comment type="caution">
    <text evidence="2">The sequence shown here is derived from an EMBL/GenBank/DDBJ whole genome shotgun (WGS) entry which is preliminary data.</text>
</comment>
<dbReference type="PANTHER" id="PTHR22605:SF1">
    <property type="entry name" value="RZ-TYPE DOMAIN-CONTAINING PROTEIN"/>
    <property type="match status" value="1"/>
</dbReference>
<evidence type="ECO:0000313" key="3">
    <source>
        <dbReference type="Proteomes" id="UP000684084"/>
    </source>
</evidence>
<protein>
    <submittedName>
        <fullName evidence="2">Uncharacterized protein</fullName>
    </submittedName>
</protein>
<dbReference type="GO" id="GO:0004842">
    <property type="term" value="F:ubiquitin-protein transferase activity"/>
    <property type="evidence" value="ECO:0007669"/>
    <property type="project" value="InterPro"/>
</dbReference>
<sequence>MMCVETGRPLILTDLEIIYGSLYDLWNQNYIVVGSKDNIKYFTRVALGAYANPMLYVSPNFKCILVMDEKNMAAADPPLLNRFEKQKMSINDTLNNKQKLLVENLEADNDEILEKCKECLIATASSDGVVRAEQSALERDEVDRWKQLNFQIG</sequence>
<dbReference type="Proteomes" id="UP000684084">
    <property type="component" value="Unassembled WGS sequence"/>
</dbReference>
<dbReference type="AlphaFoldDB" id="A0A916E1I3"/>
<gene>
    <name evidence="2" type="ORF">CHRIB12_LOCUS4372</name>
</gene>
<dbReference type="GO" id="GO:0016887">
    <property type="term" value="F:ATP hydrolysis activity"/>
    <property type="evidence" value="ECO:0007669"/>
    <property type="project" value="InterPro"/>
</dbReference>
<proteinExistence type="predicted"/>
<name>A0A916E1I3_9GLOM</name>
<dbReference type="OrthoDB" id="2423195at2759"/>
<dbReference type="EMBL" id="CAGKOT010000006">
    <property type="protein sequence ID" value="CAB5347269.1"/>
    <property type="molecule type" value="Genomic_DNA"/>
</dbReference>
<organism evidence="2 3">
    <name type="scientific">Rhizophagus irregularis</name>
    <dbReference type="NCBI Taxonomy" id="588596"/>
    <lineage>
        <taxon>Eukaryota</taxon>
        <taxon>Fungi</taxon>
        <taxon>Fungi incertae sedis</taxon>
        <taxon>Mucoromycota</taxon>
        <taxon>Glomeromycotina</taxon>
        <taxon>Glomeromycetes</taxon>
        <taxon>Glomerales</taxon>
        <taxon>Glomeraceae</taxon>
        <taxon>Rhizophagus</taxon>
    </lineage>
</organism>
<reference evidence="2" key="1">
    <citation type="submission" date="2020-05" db="EMBL/GenBank/DDBJ databases">
        <authorList>
            <person name="Rincon C."/>
            <person name="Sanders R I."/>
            <person name="Robbins C."/>
            <person name="Chaturvedi A."/>
        </authorList>
    </citation>
    <scope>NUCLEOTIDE SEQUENCE</scope>
    <source>
        <strain evidence="2">CHB12</strain>
    </source>
</reference>
<evidence type="ECO:0000256" key="1">
    <source>
        <dbReference type="SAM" id="Coils"/>
    </source>
</evidence>